<keyword evidence="7" id="KW-0032">Aminotransferase</keyword>
<evidence type="ECO:0000256" key="5">
    <source>
        <dbReference type="PIRSR" id="PIRSR000524-50"/>
    </source>
</evidence>
<dbReference type="InterPro" id="IPR015422">
    <property type="entry name" value="PyrdxlP-dep_Trfase_small"/>
</dbReference>
<dbReference type="Pfam" id="PF00266">
    <property type="entry name" value="Aminotran_5"/>
    <property type="match status" value="1"/>
</dbReference>
<evidence type="ECO:0000256" key="2">
    <source>
        <dbReference type="ARBA" id="ARBA00009236"/>
    </source>
</evidence>
<evidence type="ECO:0000256" key="4">
    <source>
        <dbReference type="PIRSR" id="PIRSR000524-1"/>
    </source>
</evidence>
<dbReference type="Proteomes" id="UP000320393">
    <property type="component" value="Unassembled WGS sequence"/>
</dbReference>
<reference evidence="7 8" key="1">
    <citation type="journal article" date="2019" name="Nat. Microbiol.">
        <title>Mediterranean grassland soil C-N compound turnover is dependent on rainfall and depth, and is mediated by genomically divergent microorganisms.</title>
        <authorList>
            <person name="Diamond S."/>
            <person name="Andeer P.F."/>
            <person name="Li Z."/>
            <person name="Crits-Christoph A."/>
            <person name="Burstein D."/>
            <person name="Anantharaman K."/>
            <person name="Lane K.R."/>
            <person name="Thomas B.C."/>
            <person name="Pan C."/>
            <person name="Northen T.R."/>
            <person name="Banfield J.F."/>
        </authorList>
    </citation>
    <scope>NUCLEOTIDE SEQUENCE [LARGE SCALE GENOMIC DNA]</scope>
    <source>
        <strain evidence="7">NP_5</strain>
    </source>
</reference>
<dbReference type="AlphaFoldDB" id="A0A537LS17"/>
<dbReference type="PIRSF" id="PIRSF000524">
    <property type="entry name" value="SPT"/>
    <property type="match status" value="1"/>
</dbReference>
<comment type="similarity">
    <text evidence="2">Belongs to the class-V pyridoxal-phosphate-dependent aminotransferase family.</text>
</comment>
<evidence type="ECO:0000313" key="7">
    <source>
        <dbReference type="EMBL" id="TMJ10766.1"/>
    </source>
</evidence>
<dbReference type="InterPro" id="IPR015421">
    <property type="entry name" value="PyrdxlP-dep_Trfase_major"/>
</dbReference>
<dbReference type="GO" id="GO:0019265">
    <property type="term" value="P:glycine biosynthetic process, by transamination of glyoxylate"/>
    <property type="evidence" value="ECO:0007669"/>
    <property type="project" value="TreeGrafter"/>
</dbReference>
<dbReference type="GO" id="GO:0004760">
    <property type="term" value="F:L-serine-pyruvate transaminase activity"/>
    <property type="evidence" value="ECO:0007669"/>
    <property type="project" value="TreeGrafter"/>
</dbReference>
<evidence type="ECO:0000259" key="6">
    <source>
        <dbReference type="Pfam" id="PF00266"/>
    </source>
</evidence>
<comment type="caution">
    <text evidence="7">The sequence shown here is derived from an EMBL/GenBank/DDBJ whole genome shotgun (WGS) entry which is preliminary data.</text>
</comment>
<keyword evidence="3 5" id="KW-0663">Pyridoxal phosphate</keyword>
<keyword evidence="7" id="KW-0808">Transferase</keyword>
<dbReference type="InterPro" id="IPR000192">
    <property type="entry name" value="Aminotrans_V_dom"/>
</dbReference>
<evidence type="ECO:0000256" key="1">
    <source>
        <dbReference type="ARBA" id="ARBA00001933"/>
    </source>
</evidence>
<dbReference type="PANTHER" id="PTHR21152">
    <property type="entry name" value="AMINOTRANSFERASE CLASS V"/>
    <property type="match status" value="1"/>
</dbReference>
<accession>A0A537LS17</accession>
<dbReference type="InterPro" id="IPR015424">
    <property type="entry name" value="PyrdxlP-dep_Trfase"/>
</dbReference>
<dbReference type="PANTHER" id="PTHR21152:SF40">
    <property type="entry name" value="ALANINE--GLYOXYLATE AMINOTRANSFERASE"/>
    <property type="match status" value="1"/>
</dbReference>
<dbReference type="GO" id="GO:0008453">
    <property type="term" value="F:alanine-glyoxylate transaminase activity"/>
    <property type="evidence" value="ECO:0007669"/>
    <property type="project" value="TreeGrafter"/>
</dbReference>
<feature type="modified residue" description="N6-(pyridoxal phosphate)lysine" evidence="5">
    <location>
        <position position="191"/>
    </location>
</feature>
<feature type="binding site" evidence="4">
    <location>
        <position position="340"/>
    </location>
    <ligand>
        <name>substrate</name>
    </ligand>
</feature>
<organism evidence="7 8">
    <name type="scientific">Candidatus Segetimicrobium genomatis</name>
    <dbReference type="NCBI Taxonomy" id="2569760"/>
    <lineage>
        <taxon>Bacteria</taxon>
        <taxon>Bacillati</taxon>
        <taxon>Candidatus Sysuimicrobiota</taxon>
        <taxon>Candidatus Sysuimicrobiia</taxon>
        <taxon>Candidatus Sysuimicrobiales</taxon>
        <taxon>Candidatus Segetimicrobiaceae</taxon>
        <taxon>Candidatus Segetimicrobium</taxon>
    </lineage>
</organism>
<proteinExistence type="inferred from homology"/>
<dbReference type="EMBL" id="VBAM01000278">
    <property type="protein sequence ID" value="TMJ10766.1"/>
    <property type="molecule type" value="Genomic_DNA"/>
</dbReference>
<evidence type="ECO:0000313" key="8">
    <source>
        <dbReference type="Proteomes" id="UP000320393"/>
    </source>
</evidence>
<dbReference type="Gene3D" id="3.90.1150.10">
    <property type="entry name" value="Aspartate Aminotransferase, domain 1"/>
    <property type="match status" value="1"/>
</dbReference>
<name>A0A537LS17_9BACT</name>
<dbReference type="SUPFAM" id="SSF53383">
    <property type="entry name" value="PLP-dependent transferases"/>
    <property type="match status" value="1"/>
</dbReference>
<sequence>MNNRPLELMIPGPVPVSPEVLDAMGQPVRQHYGPEWLPFYRQFIARLQQLFGTTGSVYPIPASGSGGLEAMLGTLIGTDGTAGIIVNGFFGNRLLNIARAHTPHVEVLQAPYERPADPADVRAWLRQRRVSVLAVVHSDTSTGVLNPVEEIAAAARAEGAALVVDAVSSLGGTPVLTDAWGLAAVSTASQKCLESPPGLAPVAVTKLGWEIIDSQRAPSRGWYLNLRSWRQYEQEWANHPYPVTLPSNNIVALDRALDRIFAEGLEARFERHRRAAAQLREGLERLGFKPFADRRWASPTITVAYPPPGIDAGALIETLRVQHRIAVAGGLEHLAGRVIRIGHLGNQATPEPIRRVLGALEASLRQGVPSSP</sequence>
<comment type="cofactor">
    <cofactor evidence="1 5">
        <name>pyridoxal 5'-phosphate</name>
        <dbReference type="ChEBI" id="CHEBI:597326"/>
    </cofactor>
</comment>
<dbReference type="InterPro" id="IPR024169">
    <property type="entry name" value="SP_NH2Trfase/AEP_transaminase"/>
</dbReference>
<gene>
    <name evidence="7" type="ORF">E6H02_07645</name>
</gene>
<feature type="domain" description="Aminotransferase class V" evidence="6">
    <location>
        <begin position="96"/>
        <end position="332"/>
    </location>
</feature>
<dbReference type="Gene3D" id="3.40.640.10">
    <property type="entry name" value="Type I PLP-dependent aspartate aminotransferase-like (Major domain)"/>
    <property type="match status" value="1"/>
</dbReference>
<protein>
    <submittedName>
        <fullName evidence="7">Alanine--glyoxylate aminotransferase family protein</fullName>
    </submittedName>
</protein>
<evidence type="ECO:0000256" key="3">
    <source>
        <dbReference type="ARBA" id="ARBA00022898"/>
    </source>
</evidence>